<feature type="compositionally biased region" description="Basic and acidic residues" evidence="2">
    <location>
        <begin position="274"/>
        <end position="301"/>
    </location>
</feature>
<sequence>MNIALNLPSVQQSPRHSQKRQELLKAYSPQRQIKLIIPQNQQQKQVNQQVQIQREARSDPLKAIQLSTGFGTHKILEMEAGIVSKGGKPLIMQMKEHSFSKVPQILQKPNYQPQNNTGEALKTQNSPKKQLENKFVDSLSVSPLKKSKRPAYKSIPAANIELPQLFPQNFEEENEYQNEENGFDEEQNVQNQFNPITGELNQQKVEFDNFNATVENKENQSQQLKENEFDNEFKEENKKQNQQKEPGDYFNAKTTEKKEDKQEPENEFDEFDEEHNGFDEEPIKQKYEQENKNKKNEKQNNDDEFDNSNNDEENEPKNDDFD</sequence>
<dbReference type="EMBL" id="CAXDID020000031">
    <property type="protein sequence ID" value="CAL5994180.1"/>
    <property type="molecule type" value="Genomic_DNA"/>
</dbReference>
<accession>A0ABP1HIM9</accession>
<proteinExistence type="predicted"/>
<gene>
    <name evidence="3" type="ORF">HINF_LOCUS13426</name>
</gene>
<protein>
    <submittedName>
        <fullName evidence="3">Hypothetical_protein</fullName>
    </submittedName>
</protein>
<feature type="region of interest" description="Disordered" evidence="2">
    <location>
        <begin position="1"/>
        <end position="23"/>
    </location>
</feature>
<name>A0ABP1HIM9_9EUKA</name>
<feature type="compositionally biased region" description="Acidic residues" evidence="2">
    <location>
        <begin position="302"/>
        <end position="314"/>
    </location>
</feature>
<feature type="compositionally biased region" description="Basic and acidic residues" evidence="2">
    <location>
        <begin position="230"/>
        <end position="239"/>
    </location>
</feature>
<feature type="coiled-coil region" evidence="1">
    <location>
        <begin position="200"/>
        <end position="227"/>
    </location>
</feature>
<feature type="compositionally biased region" description="Polar residues" evidence="2">
    <location>
        <begin position="110"/>
        <end position="128"/>
    </location>
</feature>
<evidence type="ECO:0000256" key="1">
    <source>
        <dbReference type="SAM" id="Coils"/>
    </source>
</evidence>
<feature type="region of interest" description="Disordered" evidence="2">
    <location>
        <begin position="110"/>
        <end position="131"/>
    </location>
</feature>
<reference evidence="3 4" key="1">
    <citation type="submission" date="2024-07" db="EMBL/GenBank/DDBJ databases">
        <authorList>
            <person name="Akdeniz Z."/>
        </authorList>
    </citation>
    <scope>NUCLEOTIDE SEQUENCE [LARGE SCALE GENOMIC DNA]</scope>
</reference>
<feature type="region of interest" description="Disordered" evidence="2">
    <location>
        <begin position="230"/>
        <end position="322"/>
    </location>
</feature>
<comment type="caution">
    <text evidence="3">The sequence shown here is derived from an EMBL/GenBank/DDBJ whole genome shotgun (WGS) entry which is preliminary data.</text>
</comment>
<evidence type="ECO:0000256" key="2">
    <source>
        <dbReference type="SAM" id="MobiDB-lite"/>
    </source>
</evidence>
<organism evidence="3 4">
    <name type="scientific">Hexamita inflata</name>
    <dbReference type="NCBI Taxonomy" id="28002"/>
    <lineage>
        <taxon>Eukaryota</taxon>
        <taxon>Metamonada</taxon>
        <taxon>Diplomonadida</taxon>
        <taxon>Hexamitidae</taxon>
        <taxon>Hexamitinae</taxon>
        <taxon>Hexamita</taxon>
    </lineage>
</organism>
<evidence type="ECO:0000313" key="3">
    <source>
        <dbReference type="EMBL" id="CAL5994180.1"/>
    </source>
</evidence>
<dbReference type="Proteomes" id="UP001642409">
    <property type="component" value="Unassembled WGS sequence"/>
</dbReference>
<keyword evidence="1" id="KW-0175">Coiled coil</keyword>
<evidence type="ECO:0000313" key="4">
    <source>
        <dbReference type="Proteomes" id="UP001642409"/>
    </source>
</evidence>
<keyword evidence="4" id="KW-1185">Reference proteome</keyword>
<feature type="compositionally biased region" description="Basic and acidic residues" evidence="2">
    <location>
        <begin position="254"/>
        <end position="264"/>
    </location>
</feature>